<protein>
    <submittedName>
        <fullName evidence="1">Uncharacterized protein</fullName>
    </submittedName>
</protein>
<evidence type="ECO:0000313" key="1">
    <source>
        <dbReference type="EMBL" id="KAK8766455.1"/>
    </source>
</evidence>
<accession>A0AAQ4DVG5</accession>
<dbReference type="Proteomes" id="UP001321473">
    <property type="component" value="Unassembled WGS sequence"/>
</dbReference>
<dbReference type="AlphaFoldDB" id="A0AAQ4DVG5"/>
<gene>
    <name evidence="1" type="ORF">V5799_006763</name>
</gene>
<comment type="caution">
    <text evidence="1">The sequence shown here is derived from an EMBL/GenBank/DDBJ whole genome shotgun (WGS) entry which is preliminary data.</text>
</comment>
<proteinExistence type="predicted"/>
<evidence type="ECO:0000313" key="2">
    <source>
        <dbReference type="Proteomes" id="UP001321473"/>
    </source>
</evidence>
<organism evidence="1 2">
    <name type="scientific">Amblyomma americanum</name>
    <name type="common">Lone star tick</name>
    <dbReference type="NCBI Taxonomy" id="6943"/>
    <lineage>
        <taxon>Eukaryota</taxon>
        <taxon>Metazoa</taxon>
        <taxon>Ecdysozoa</taxon>
        <taxon>Arthropoda</taxon>
        <taxon>Chelicerata</taxon>
        <taxon>Arachnida</taxon>
        <taxon>Acari</taxon>
        <taxon>Parasitiformes</taxon>
        <taxon>Ixodida</taxon>
        <taxon>Ixodoidea</taxon>
        <taxon>Ixodidae</taxon>
        <taxon>Amblyomminae</taxon>
        <taxon>Amblyomma</taxon>
    </lineage>
</organism>
<name>A0AAQ4DVG5_AMBAM</name>
<sequence>MDTSAFEDLLNKIRPRIEKRDTSFREAIQAGERLAIELRYLATGDSEMSLQYAFYVAHNTISGILLDVCKAIYYALVDEVEKEIYGGERGGIQTAKQAQCSHSRKEEAIVARRLEGSEKILKTTSIKKVNSGGSGDWCHTLVREFLGASSWNWASTLPAWLPVAASTQLAGVDICSGSSGLKGFCRIYLLK</sequence>
<dbReference type="EMBL" id="JARKHS020026321">
    <property type="protein sequence ID" value="KAK8766455.1"/>
    <property type="molecule type" value="Genomic_DNA"/>
</dbReference>
<keyword evidence="2" id="KW-1185">Reference proteome</keyword>
<reference evidence="1 2" key="1">
    <citation type="journal article" date="2023" name="Arcadia Sci">
        <title>De novo assembly of a long-read Amblyomma americanum tick genome.</title>
        <authorList>
            <person name="Chou S."/>
            <person name="Poskanzer K.E."/>
            <person name="Rollins M."/>
            <person name="Thuy-Boun P.S."/>
        </authorList>
    </citation>
    <scope>NUCLEOTIDE SEQUENCE [LARGE SCALE GENOMIC DNA]</scope>
    <source>
        <strain evidence="1">F_SG_1</strain>
        <tissue evidence="1">Salivary glands</tissue>
    </source>
</reference>